<dbReference type="STRING" id="652787.SAMN05216490_0776"/>
<protein>
    <submittedName>
        <fullName evidence="1">Uncharacterized protein</fullName>
    </submittedName>
</protein>
<organism evidence="1 2">
    <name type="scientific">Mucilaginibacter mallensis</name>
    <dbReference type="NCBI Taxonomy" id="652787"/>
    <lineage>
        <taxon>Bacteria</taxon>
        <taxon>Pseudomonadati</taxon>
        <taxon>Bacteroidota</taxon>
        <taxon>Sphingobacteriia</taxon>
        <taxon>Sphingobacteriales</taxon>
        <taxon>Sphingobacteriaceae</taxon>
        <taxon>Mucilaginibacter</taxon>
    </lineage>
</organism>
<name>A0A1H1QHP1_MUCMA</name>
<reference evidence="1 2" key="1">
    <citation type="submission" date="2016-10" db="EMBL/GenBank/DDBJ databases">
        <authorList>
            <person name="de Groot N.N."/>
        </authorList>
    </citation>
    <scope>NUCLEOTIDE SEQUENCE [LARGE SCALE GENOMIC DNA]</scope>
    <source>
        <strain evidence="1 2">MP1X4</strain>
    </source>
</reference>
<dbReference type="Proteomes" id="UP000199679">
    <property type="component" value="Chromosome I"/>
</dbReference>
<evidence type="ECO:0000313" key="2">
    <source>
        <dbReference type="Proteomes" id="UP000199679"/>
    </source>
</evidence>
<gene>
    <name evidence="1" type="ORF">SAMN05216490_0776</name>
</gene>
<keyword evidence="2" id="KW-1185">Reference proteome</keyword>
<sequence length="59" mass="6337">MGIVRFPPRGGEGWGLTVYLVSKPLPATSHSTAPLPWEGIKAKCNLSENIIVFPFAITA</sequence>
<dbReference type="EMBL" id="LT629740">
    <property type="protein sequence ID" value="SDS22916.1"/>
    <property type="molecule type" value="Genomic_DNA"/>
</dbReference>
<accession>A0A1H1QHP1</accession>
<dbReference type="AlphaFoldDB" id="A0A1H1QHP1"/>
<evidence type="ECO:0000313" key="1">
    <source>
        <dbReference type="EMBL" id="SDS22916.1"/>
    </source>
</evidence>
<proteinExistence type="predicted"/>